<dbReference type="STRING" id="40754.THII_0358"/>
<dbReference type="HOGENOM" id="CLU_2604943_0_0_6"/>
<evidence type="ECO:0000313" key="1">
    <source>
        <dbReference type="EMBL" id="BAP54655.1"/>
    </source>
</evidence>
<organism evidence="1 2">
    <name type="scientific">Thioploca ingrica</name>
    <dbReference type="NCBI Taxonomy" id="40754"/>
    <lineage>
        <taxon>Bacteria</taxon>
        <taxon>Pseudomonadati</taxon>
        <taxon>Pseudomonadota</taxon>
        <taxon>Gammaproteobacteria</taxon>
        <taxon>Thiotrichales</taxon>
        <taxon>Thiotrichaceae</taxon>
        <taxon>Thioploca</taxon>
    </lineage>
</organism>
<dbReference type="OrthoDB" id="939937at2"/>
<protein>
    <submittedName>
        <fullName evidence="1">Type 11 methyltransferase</fullName>
    </submittedName>
</protein>
<name>A0A090AIJ8_9GAMM</name>
<gene>
    <name evidence="1" type="ORF">THII_0358</name>
</gene>
<dbReference type="GO" id="GO:0032259">
    <property type="term" value="P:methylation"/>
    <property type="evidence" value="ECO:0007669"/>
    <property type="project" value="UniProtKB-KW"/>
</dbReference>
<keyword evidence="1" id="KW-0808">Transferase</keyword>
<accession>A0A090AIJ8</accession>
<dbReference type="KEGG" id="tig:THII_0358"/>
<dbReference type="GO" id="GO:0008168">
    <property type="term" value="F:methyltransferase activity"/>
    <property type="evidence" value="ECO:0007669"/>
    <property type="project" value="UniProtKB-KW"/>
</dbReference>
<keyword evidence="1" id="KW-0489">Methyltransferase</keyword>
<dbReference type="EMBL" id="AP014633">
    <property type="protein sequence ID" value="BAP54655.1"/>
    <property type="molecule type" value="Genomic_DNA"/>
</dbReference>
<reference evidence="1" key="1">
    <citation type="journal article" date="2014" name="ISME J.">
        <title>Ecophysiology of Thioploca ingrica as revealed by the complete genome sequence supplemented with proteomic evidence.</title>
        <authorList>
            <person name="Kojima H."/>
            <person name="Ogura Y."/>
            <person name="Yamamoto N."/>
            <person name="Togashi T."/>
            <person name="Mori H."/>
            <person name="Watanabe T."/>
            <person name="Nemoto F."/>
            <person name="Kurokawa K."/>
            <person name="Hayashi T."/>
            <person name="Fukui M."/>
        </authorList>
    </citation>
    <scope>NUCLEOTIDE SEQUENCE [LARGE SCALE GENOMIC DNA]</scope>
</reference>
<evidence type="ECO:0000313" key="2">
    <source>
        <dbReference type="Proteomes" id="UP000031623"/>
    </source>
</evidence>
<keyword evidence="2" id="KW-1185">Reference proteome</keyword>
<dbReference type="Proteomes" id="UP000031623">
    <property type="component" value="Chromosome"/>
</dbReference>
<sequence>MEKIHPNALASVEFQLNWQSQVAAHVDCYFAPKVNFWRDFMPVALQTALMDKSRGDTVTVSLRHDNIIPIYAQQNIFTL</sequence>
<proteinExistence type="predicted"/>
<dbReference type="AlphaFoldDB" id="A0A090AIJ8"/>